<dbReference type="InterPro" id="IPR010583">
    <property type="entry name" value="MipA"/>
</dbReference>
<evidence type="ECO:0000256" key="6">
    <source>
        <dbReference type="SAM" id="SignalP"/>
    </source>
</evidence>
<feature type="chain" id="PRO_5007837154" evidence="6">
    <location>
        <begin position="31"/>
        <end position="256"/>
    </location>
</feature>
<feature type="signal peptide" evidence="6">
    <location>
        <begin position="1"/>
        <end position="30"/>
    </location>
</feature>
<evidence type="ECO:0000313" key="8">
    <source>
        <dbReference type="Proteomes" id="UP000075787"/>
    </source>
</evidence>
<dbReference type="AlphaFoldDB" id="A0A162LIX1"/>
<reference evidence="7 8" key="1">
    <citation type="submission" date="2015-12" db="EMBL/GenBank/DDBJ databases">
        <title>Genome sequence of Tistrella mobilis MCCC 1A02139.</title>
        <authorList>
            <person name="Lu L."/>
            <person name="Lai Q."/>
            <person name="Shao Z."/>
            <person name="Qian P."/>
        </authorList>
    </citation>
    <scope>NUCLEOTIDE SEQUENCE [LARGE SCALE GENOMIC DNA]</scope>
    <source>
        <strain evidence="7 8">MCCC 1A02139</strain>
    </source>
</reference>
<evidence type="ECO:0000256" key="4">
    <source>
        <dbReference type="ARBA" id="ARBA00023136"/>
    </source>
</evidence>
<gene>
    <name evidence="7" type="ORF">AUP44_24015</name>
</gene>
<dbReference type="EMBL" id="LPZR01000070">
    <property type="protein sequence ID" value="KYO55171.1"/>
    <property type="molecule type" value="Genomic_DNA"/>
</dbReference>
<evidence type="ECO:0000256" key="1">
    <source>
        <dbReference type="ARBA" id="ARBA00004442"/>
    </source>
</evidence>
<evidence type="ECO:0000313" key="7">
    <source>
        <dbReference type="EMBL" id="KYO55171.1"/>
    </source>
</evidence>
<comment type="subcellular location">
    <subcellularLocation>
        <location evidence="1">Cell outer membrane</location>
    </subcellularLocation>
</comment>
<keyword evidence="3 6" id="KW-0732">Signal</keyword>
<organism evidence="7 8">
    <name type="scientific">Tistrella mobilis</name>
    <dbReference type="NCBI Taxonomy" id="171437"/>
    <lineage>
        <taxon>Bacteria</taxon>
        <taxon>Pseudomonadati</taxon>
        <taxon>Pseudomonadota</taxon>
        <taxon>Alphaproteobacteria</taxon>
        <taxon>Geminicoccales</taxon>
        <taxon>Geminicoccaceae</taxon>
        <taxon>Tistrella</taxon>
    </lineage>
</organism>
<keyword evidence="5" id="KW-0998">Cell outer membrane</keyword>
<dbReference type="GO" id="GO:0009279">
    <property type="term" value="C:cell outer membrane"/>
    <property type="evidence" value="ECO:0007669"/>
    <property type="project" value="UniProtKB-SubCell"/>
</dbReference>
<evidence type="ECO:0000256" key="2">
    <source>
        <dbReference type="ARBA" id="ARBA00005722"/>
    </source>
</evidence>
<proteinExistence type="inferred from homology"/>
<name>A0A162LIX1_9PROT</name>
<accession>A0A162LIX1</accession>
<dbReference type="PANTHER" id="PTHR38776:SF1">
    <property type="entry name" value="MLTA-INTERACTING PROTEIN-RELATED"/>
    <property type="match status" value="1"/>
</dbReference>
<protein>
    <submittedName>
        <fullName evidence="7">MltA-interacting MipA family protein</fullName>
    </submittedName>
</protein>
<dbReference type="GeneID" id="97239474"/>
<comment type="caution">
    <text evidence="7">The sequence shown here is derived from an EMBL/GenBank/DDBJ whole genome shotgun (WGS) entry which is preliminary data.</text>
</comment>
<dbReference type="RefSeq" id="WP_062762456.1">
    <property type="nucleotide sequence ID" value="NZ_CP121043.1"/>
</dbReference>
<dbReference type="Proteomes" id="UP000075787">
    <property type="component" value="Unassembled WGS sequence"/>
</dbReference>
<dbReference type="Pfam" id="PF06629">
    <property type="entry name" value="MipA"/>
    <property type="match status" value="1"/>
</dbReference>
<keyword evidence="4" id="KW-0472">Membrane</keyword>
<comment type="similarity">
    <text evidence="2">Belongs to the MipA/OmpV family.</text>
</comment>
<evidence type="ECO:0000256" key="5">
    <source>
        <dbReference type="ARBA" id="ARBA00023237"/>
    </source>
</evidence>
<dbReference type="OrthoDB" id="5462484at2"/>
<dbReference type="PANTHER" id="PTHR38776">
    <property type="entry name" value="MLTA-INTERACTING PROTEIN-RELATED"/>
    <property type="match status" value="1"/>
</dbReference>
<sequence>MRRLAFRNRPLLLTAPTLALLSLAPSHAEARDWSLVLGAGAGLAPEYEGGEDLEVSPLPLVIFTWQDWLTVSPGGAEARVARWGRLSVSGRLGYERGRDQDDADRLKGLGDVDGAATAGLKLAWTPEPFEVYLTVDRALGGSDGLTGKLGLDYTAKVSDRLTLTAGIAAVMADDEHMQSYFGITPRQSAASGLARYDAEAGLKRVDFETTATWMIGGNWMLFGSAGVGVLTGDAADSPVVEEKVQPRLSLALGYRF</sequence>
<evidence type="ECO:0000256" key="3">
    <source>
        <dbReference type="ARBA" id="ARBA00022729"/>
    </source>
</evidence>